<dbReference type="InterPro" id="IPR007024">
    <property type="entry name" value="BLUF_domain"/>
</dbReference>
<name>A0ABT7PQ86_9BACT</name>
<reference evidence="2 3" key="1">
    <citation type="submission" date="2023-06" db="EMBL/GenBank/DDBJ databases">
        <title>Roseiconus lacunae JC819 isolated from Gulf of Mannar region, Tamil Nadu.</title>
        <authorList>
            <person name="Pk S."/>
            <person name="Ch S."/>
            <person name="Ch V.R."/>
        </authorList>
    </citation>
    <scope>NUCLEOTIDE SEQUENCE [LARGE SCALE GENOMIC DNA]</scope>
    <source>
        <strain evidence="2 3">JC819</strain>
    </source>
</reference>
<dbReference type="Gene3D" id="3.30.70.100">
    <property type="match status" value="1"/>
</dbReference>
<keyword evidence="3" id="KW-1185">Reference proteome</keyword>
<dbReference type="EMBL" id="JASZZN010000020">
    <property type="protein sequence ID" value="MDM4018301.1"/>
    <property type="molecule type" value="Genomic_DNA"/>
</dbReference>
<feature type="domain" description="BLUF" evidence="1">
    <location>
        <begin position="9"/>
        <end position="100"/>
    </location>
</feature>
<dbReference type="SMART" id="SM01034">
    <property type="entry name" value="BLUF"/>
    <property type="match status" value="1"/>
</dbReference>
<sequence>MTVGQEFELYQLVYVSSANVPFSDKDLDALLHRARSSNHALDVSGILLFADQTFFQVLEGERATVQILFERIEHDPRHSDATIIAERPIEHRSFADWSMGFVRDKTLISSLPGFVDFFKTGRSDFGFAGLRGDDKRISHILESFRRGRWRRSHEMLLS</sequence>
<comment type="caution">
    <text evidence="2">The sequence shown here is derived from an EMBL/GenBank/DDBJ whole genome shotgun (WGS) entry which is preliminary data.</text>
</comment>
<evidence type="ECO:0000313" key="3">
    <source>
        <dbReference type="Proteomes" id="UP001239462"/>
    </source>
</evidence>
<protein>
    <submittedName>
        <fullName evidence="2">BLUF domain-containing protein</fullName>
    </submittedName>
</protein>
<dbReference type="InterPro" id="IPR036046">
    <property type="entry name" value="Acylphosphatase-like_dom_sf"/>
</dbReference>
<organism evidence="2 3">
    <name type="scientific">Roseiconus lacunae</name>
    <dbReference type="NCBI Taxonomy" id="2605694"/>
    <lineage>
        <taxon>Bacteria</taxon>
        <taxon>Pseudomonadati</taxon>
        <taxon>Planctomycetota</taxon>
        <taxon>Planctomycetia</taxon>
        <taxon>Pirellulales</taxon>
        <taxon>Pirellulaceae</taxon>
        <taxon>Roseiconus</taxon>
    </lineage>
</organism>
<evidence type="ECO:0000259" key="1">
    <source>
        <dbReference type="PROSITE" id="PS50925"/>
    </source>
</evidence>
<accession>A0ABT7PQ86</accession>
<dbReference type="PROSITE" id="PS50925">
    <property type="entry name" value="BLUF"/>
    <property type="match status" value="1"/>
</dbReference>
<evidence type="ECO:0000313" key="2">
    <source>
        <dbReference type="EMBL" id="MDM4018301.1"/>
    </source>
</evidence>
<proteinExistence type="predicted"/>
<dbReference type="Proteomes" id="UP001239462">
    <property type="component" value="Unassembled WGS sequence"/>
</dbReference>
<gene>
    <name evidence="2" type="ORF">QTN89_22815</name>
</gene>
<dbReference type="RefSeq" id="WP_149494878.1">
    <property type="nucleotide sequence ID" value="NZ_CP141221.1"/>
</dbReference>
<dbReference type="SUPFAM" id="SSF54975">
    <property type="entry name" value="Acylphosphatase/BLUF domain-like"/>
    <property type="match status" value="1"/>
</dbReference>
<dbReference type="Pfam" id="PF04940">
    <property type="entry name" value="BLUF"/>
    <property type="match status" value="1"/>
</dbReference>